<keyword evidence="5 13" id="KW-0812">Transmembrane</keyword>
<comment type="subcellular location">
    <subcellularLocation>
        <location evidence="13">Cell membrane</location>
        <topology evidence="13">Single-pass membrane protein</topology>
    </subcellularLocation>
    <subcellularLocation>
        <location evidence="12">Endomembrane system</location>
        <topology evidence="12">Single-pass membrane protein</topology>
    </subcellularLocation>
</comment>
<dbReference type="Pfam" id="PF00430">
    <property type="entry name" value="ATP-synt_B"/>
    <property type="match status" value="1"/>
</dbReference>
<keyword evidence="15" id="KW-0175">Coiled coil</keyword>
<dbReference type="GO" id="GO:0005886">
    <property type="term" value="C:plasma membrane"/>
    <property type="evidence" value="ECO:0007669"/>
    <property type="project" value="UniProtKB-SubCell"/>
</dbReference>
<feature type="transmembrane region" description="Helical" evidence="13">
    <location>
        <begin position="6"/>
        <end position="27"/>
    </location>
</feature>
<dbReference type="NCBIfam" id="TIGR01144">
    <property type="entry name" value="ATP_synt_b"/>
    <property type="match status" value="1"/>
</dbReference>
<evidence type="ECO:0000256" key="12">
    <source>
        <dbReference type="ARBA" id="ARBA00037847"/>
    </source>
</evidence>
<organism evidence="16 17">
    <name type="scientific">Clostridium intestinale</name>
    <dbReference type="NCBI Taxonomy" id="36845"/>
    <lineage>
        <taxon>Bacteria</taxon>
        <taxon>Bacillati</taxon>
        <taxon>Bacillota</taxon>
        <taxon>Clostridia</taxon>
        <taxon>Eubacteriales</taxon>
        <taxon>Clostridiaceae</taxon>
        <taxon>Clostridium</taxon>
    </lineage>
</organism>
<dbReference type="GO" id="GO:0046961">
    <property type="term" value="F:proton-transporting ATPase activity, rotational mechanism"/>
    <property type="evidence" value="ECO:0007669"/>
    <property type="project" value="TreeGrafter"/>
</dbReference>
<evidence type="ECO:0000256" key="5">
    <source>
        <dbReference type="ARBA" id="ARBA00022692"/>
    </source>
</evidence>
<evidence type="ECO:0000256" key="2">
    <source>
        <dbReference type="ARBA" id="ARBA00022448"/>
    </source>
</evidence>
<dbReference type="InterPro" id="IPR002146">
    <property type="entry name" value="ATP_synth_b/b'su_bac/chlpt"/>
</dbReference>
<evidence type="ECO:0000256" key="7">
    <source>
        <dbReference type="ARBA" id="ARBA00022989"/>
    </source>
</evidence>
<dbReference type="SUPFAM" id="SSF81573">
    <property type="entry name" value="F1F0 ATP synthase subunit B, membrane domain"/>
    <property type="match status" value="1"/>
</dbReference>
<dbReference type="Proteomes" id="UP000512286">
    <property type="component" value="Chromosome"/>
</dbReference>
<dbReference type="PANTHER" id="PTHR33445">
    <property type="entry name" value="ATP SYNTHASE SUBUNIT B', CHLOROPLASTIC"/>
    <property type="match status" value="1"/>
</dbReference>
<dbReference type="CDD" id="cd06503">
    <property type="entry name" value="ATP-synt_Fo_b"/>
    <property type="match status" value="1"/>
</dbReference>
<dbReference type="PANTHER" id="PTHR33445:SF1">
    <property type="entry name" value="ATP SYNTHASE SUBUNIT B"/>
    <property type="match status" value="1"/>
</dbReference>
<evidence type="ECO:0000256" key="10">
    <source>
        <dbReference type="ARBA" id="ARBA00023310"/>
    </source>
</evidence>
<dbReference type="GO" id="GO:0012505">
    <property type="term" value="C:endomembrane system"/>
    <property type="evidence" value="ECO:0007669"/>
    <property type="project" value="UniProtKB-SubCell"/>
</dbReference>
<evidence type="ECO:0000256" key="3">
    <source>
        <dbReference type="ARBA" id="ARBA00022475"/>
    </source>
</evidence>
<accession>A0A7D6VU79</accession>
<dbReference type="EMBL" id="CP059378">
    <property type="protein sequence ID" value="QLY79232.1"/>
    <property type="molecule type" value="Genomic_DNA"/>
</dbReference>
<dbReference type="GO" id="GO:0045259">
    <property type="term" value="C:proton-transporting ATP synthase complex"/>
    <property type="evidence" value="ECO:0007669"/>
    <property type="project" value="UniProtKB-KW"/>
</dbReference>
<protein>
    <recommendedName>
        <fullName evidence="13">ATP synthase subunit b</fullName>
    </recommendedName>
    <alternativeName>
        <fullName evidence="13">ATP synthase F(0) sector subunit b</fullName>
    </alternativeName>
    <alternativeName>
        <fullName evidence="13">ATPase subunit I</fullName>
    </alternativeName>
    <alternativeName>
        <fullName evidence="13">F-type ATPase subunit b</fullName>
        <shortName evidence="13">F-ATPase subunit b</shortName>
    </alternativeName>
</protein>
<comment type="function">
    <text evidence="13">Component of the F(0) channel, it forms part of the peripheral stalk, linking F(1) to F(0).</text>
</comment>
<evidence type="ECO:0000256" key="14">
    <source>
        <dbReference type="RuleBase" id="RU003848"/>
    </source>
</evidence>
<proteinExistence type="inferred from homology"/>
<evidence type="ECO:0000256" key="1">
    <source>
        <dbReference type="ARBA" id="ARBA00005513"/>
    </source>
</evidence>
<sequence length="159" mass="18513">MEINVSLIVGTIINFIILLAILKHFFFSKVKDVIEDRQNEIEDKIIRADEDLEKARIFKLENERILKSAREEGKKITEEYKRKADKVHSEILQEANKEANVVMERAKVEVEREKNKAEAELKKQVVDLAVMLSVRALEESIDEEKHRKLINDFIAKVGI</sequence>
<evidence type="ECO:0000256" key="15">
    <source>
        <dbReference type="SAM" id="Coils"/>
    </source>
</evidence>
<keyword evidence="6 13" id="KW-0375">Hydrogen ion transport</keyword>
<evidence type="ECO:0000313" key="17">
    <source>
        <dbReference type="Proteomes" id="UP000512286"/>
    </source>
</evidence>
<comment type="function">
    <text evidence="11 13">F(1)F(0) ATP synthase produces ATP from ADP in the presence of a proton or sodium gradient. F-type ATPases consist of two structural domains, F(1) containing the extramembraneous catalytic core and F(0) containing the membrane proton channel, linked together by a central stalk and a peripheral stalk. During catalysis, ATP synthesis in the catalytic domain of F(1) is coupled via a rotary mechanism of the central stalk subunits to proton translocation.</text>
</comment>
<dbReference type="InterPro" id="IPR028987">
    <property type="entry name" value="ATP_synth_B-like_membr_sf"/>
</dbReference>
<evidence type="ECO:0000313" key="16">
    <source>
        <dbReference type="EMBL" id="QLY79232.1"/>
    </source>
</evidence>
<dbReference type="GO" id="GO:0046933">
    <property type="term" value="F:proton-transporting ATP synthase activity, rotational mechanism"/>
    <property type="evidence" value="ECO:0007669"/>
    <property type="project" value="UniProtKB-UniRule"/>
</dbReference>
<keyword evidence="2 13" id="KW-0813">Transport</keyword>
<comment type="subunit">
    <text evidence="13">F-type ATPases have 2 components, F(1) - the catalytic core - and F(0) - the membrane proton channel. F(1) has five subunits: alpha(3), beta(3), gamma(1), delta(1), epsilon(1). F(0) has three main subunits: a(1), b(2) and c(10-14). The alpha and beta chains form an alternating ring which encloses part of the gamma chain. F(1) is attached to F(0) by a central stalk formed by the gamma and epsilon chains, while a peripheral stalk is formed by the delta and b chains.</text>
</comment>
<dbReference type="InterPro" id="IPR050059">
    <property type="entry name" value="ATP_synthase_B_chain"/>
</dbReference>
<dbReference type="HAMAP" id="MF_01398">
    <property type="entry name" value="ATP_synth_b_bprime"/>
    <property type="match status" value="1"/>
</dbReference>
<dbReference type="KEGG" id="cint:HZF06_19505"/>
<dbReference type="RefSeq" id="WP_021800481.1">
    <property type="nucleotide sequence ID" value="NZ_CP059378.1"/>
</dbReference>
<dbReference type="NCBIfam" id="NF009992">
    <property type="entry name" value="PRK13461.1"/>
    <property type="match status" value="1"/>
</dbReference>
<evidence type="ECO:0000256" key="8">
    <source>
        <dbReference type="ARBA" id="ARBA00023065"/>
    </source>
</evidence>
<evidence type="ECO:0000256" key="9">
    <source>
        <dbReference type="ARBA" id="ARBA00023136"/>
    </source>
</evidence>
<evidence type="ECO:0000256" key="11">
    <source>
        <dbReference type="ARBA" id="ARBA00025198"/>
    </source>
</evidence>
<keyword evidence="7 13" id="KW-1133">Transmembrane helix</keyword>
<name>A0A7D6VU79_9CLOT</name>
<keyword evidence="3 13" id="KW-1003">Cell membrane</keyword>
<gene>
    <name evidence="13" type="primary">atpF</name>
    <name evidence="16" type="ORF">HZF06_19505</name>
</gene>
<keyword evidence="10 13" id="KW-0066">ATP synthesis</keyword>
<dbReference type="AlphaFoldDB" id="A0A7D6VU79"/>
<keyword evidence="8 13" id="KW-0406">Ion transport</keyword>
<evidence type="ECO:0000256" key="4">
    <source>
        <dbReference type="ARBA" id="ARBA00022547"/>
    </source>
</evidence>
<evidence type="ECO:0000256" key="6">
    <source>
        <dbReference type="ARBA" id="ARBA00022781"/>
    </source>
</evidence>
<comment type="similarity">
    <text evidence="1 13 14">Belongs to the ATPase B chain family.</text>
</comment>
<feature type="coiled-coil region" evidence="15">
    <location>
        <begin position="66"/>
        <end position="127"/>
    </location>
</feature>
<reference evidence="16 17" key="1">
    <citation type="submission" date="2020-07" db="EMBL/GenBank/DDBJ databases">
        <title>Electron transfer.</title>
        <authorList>
            <person name="Huang L."/>
            <person name="Liu X."/>
            <person name="Zhou S."/>
        </authorList>
    </citation>
    <scope>NUCLEOTIDE SEQUENCE [LARGE SCALE GENOMIC DNA]</scope>
    <source>
        <strain evidence="16 17">Lx1</strain>
    </source>
</reference>
<evidence type="ECO:0000256" key="13">
    <source>
        <dbReference type="HAMAP-Rule" id="MF_01398"/>
    </source>
</evidence>
<keyword evidence="9 13" id="KW-0472">Membrane</keyword>
<keyword evidence="4 13" id="KW-0138">CF(0)</keyword>
<dbReference type="InterPro" id="IPR005864">
    <property type="entry name" value="ATP_synth_F0_bsu_bac"/>
</dbReference>